<evidence type="ECO:0000256" key="1">
    <source>
        <dbReference type="ARBA" id="ARBA00004251"/>
    </source>
</evidence>
<keyword evidence="5 15" id="KW-0732">Signal</keyword>
<dbReference type="Pfam" id="PF08276">
    <property type="entry name" value="PAN_2"/>
    <property type="match status" value="1"/>
</dbReference>
<dbReference type="Gene3D" id="3.30.200.20">
    <property type="entry name" value="Phosphorylase Kinase, domain 1"/>
    <property type="match status" value="1"/>
</dbReference>
<dbReference type="Gene3D" id="2.90.10.10">
    <property type="entry name" value="Bulb-type lectin domain"/>
    <property type="match status" value="1"/>
</dbReference>
<comment type="subcellular location">
    <subcellularLocation>
        <location evidence="1">Cell membrane</location>
        <topology evidence="1">Single-pass type I membrane protein</topology>
    </subcellularLocation>
</comment>
<feature type="binding site" evidence="14">
    <location>
        <position position="557"/>
    </location>
    <ligand>
        <name>ATP</name>
        <dbReference type="ChEBI" id="CHEBI:30616"/>
    </ligand>
</feature>
<dbReference type="PROSITE" id="PS50011">
    <property type="entry name" value="PROTEIN_KINASE_DOM"/>
    <property type="match status" value="1"/>
</dbReference>
<sequence>MLLTMMMALGSLRNSVPMVLFSVCLFLCLYHTHAADTLRPTKHIGFDKHPKGWFSRKSINFVRQNDTLVSEKGVFELGFFGENKKYYMGIWIKNDKSKKVVWVANRNKPFPNASGTLHIGRDDGNLMLSDCVETPTLINKATPATTWNTSAKLLDSGNLVFSDEGGRVLWQSFDYPTDTFLPGMKIGWYKLVSDTRPTMRNLVSWANPKDPSPGYYHLGISNSSSYKSLSVWQGNNVSINIGFWNGETGFQFFFQNLTNSFNFSYVSNENESYFTFDIKFGFLPSWFVMTSTGQIEEYYVVDGVVGYDTHILCNQSTSSINITSSQSCLSLKAPSKCKVDKFSEINGTIPLSSLATRSVVEFDNCGIMCKNNCSCSAFSFFFEGQTVCLFYFGHIAPLLDVIEKGGTRLIYIRGDLPINHGKRRGKRTTIIDSSGFVALVFLLLSIAAFSRQCKIRKCEGNQNDKVSIYRWIRILLDFTSNSSAREVASSAGEFASSTRLVANARKQELHEHKYHKWFFSLSTIESATNSFTTEIGEGGFGHVYKGQLPEGQEIAVKRLSRVSTQGVEEFKNEVIMISKIQHKNMVKLLGCCIEGEETMLIYEYMANGSLDKLLFDSKRREALDWRKRVKIIHGIVDGVLYLHRNLNSKIIHRDLKTSNILLDAEWNPMISDFGMAITIGEDDAQAKTQRIVGTVGYVSPEYAMDGNFSDKSDVFSFGIILLEILSGRRNIALCPIQNLPLSAWNLWKEGKGMEFMDPTLSISCSSSIEVDKYIRLAFWCLNKEAANRPTMFDIFKLLNSIDTTTIPIPEQPYCFN</sequence>
<dbReference type="InterPro" id="IPR001480">
    <property type="entry name" value="Bulb-type_lectin_dom"/>
</dbReference>
<dbReference type="SUPFAM" id="SSF56112">
    <property type="entry name" value="Protein kinase-like (PK-like)"/>
    <property type="match status" value="1"/>
</dbReference>
<keyword evidence="9" id="KW-1015">Disulfide bond</keyword>
<dbReference type="PANTHER" id="PTHR27002">
    <property type="entry name" value="RECEPTOR-LIKE SERINE/THREONINE-PROTEIN KINASE SD1-8"/>
    <property type="match status" value="1"/>
</dbReference>
<dbReference type="AlphaFoldDB" id="A0A8K0HIY4"/>
<feature type="domain" description="Apple" evidence="18">
    <location>
        <begin position="337"/>
        <end position="414"/>
    </location>
</feature>
<dbReference type="EC" id="2.7.11.1" evidence="13"/>
<keyword evidence="20" id="KW-1185">Reference proteome</keyword>
<evidence type="ECO:0000256" key="4">
    <source>
        <dbReference type="ARBA" id="ARBA00022679"/>
    </source>
</evidence>
<keyword evidence="10" id="KW-0325">Glycoprotein</keyword>
<keyword evidence="4 13" id="KW-0808">Transferase</keyword>
<evidence type="ECO:0000256" key="13">
    <source>
        <dbReference type="PIRNR" id="PIRNR000641"/>
    </source>
</evidence>
<dbReference type="PROSITE" id="PS00108">
    <property type="entry name" value="PROTEIN_KINASE_ST"/>
    <property type="match status" value="1"/>
</dbReference>
<evidence type="ECO:0000256" key="15">
    <source>
        <dbReference type="SAM" id="SignalP"/>
    </source>
</evidence>
<dbReference type="Pfam" id="PF01453">
    <property type="entry name" value="B_lectin"/>
    <property type="match status" value="1"/>
</dbReference>
<dbReference type="InterPro" id="IPR001245">
    <property type="entry name" value="Ser-Thr/Tyr_kinase_cat_dom"/>
</dbReference>
<keyword evidence="6 13" id="KW-0547">Nucleotide-binding</keyword>
<dbReference type="Pfam" id="PF07714">
    <property type="entry name" value="PK_Tyr_Ser-Thr"/>
    <property type="match status" value="1"/>
</dbReference>
<dbReference type="Proteomes" id="UP000796880">
    <property type="component" value="Unassembled WGS sequence"/>
</dbReference>
<keyword evidence="3 13" id="KW-0723">Serine/threonine-protein kinase</keyword>
<comment type="similarity">
    <text evidence="13">Belongs to the protein kinase superfamily. Ser/Thr protein kinase family.</text>
</comment>
<dbReference type="FunFam" id="1.10.510.10:FF:000384">
    <property type="entry name" value="G-type lectin S-receptor-like serine/threonine-protein kinase"/>
    <property type="match status" value="1"/>
</dbReference>
<evidence type="ECO:0000256" key="9">
    <source>
        <dbReference type="ARBA" id="ARBA00023157"/>
    </source>
</evidence>
<dbReference type="GO" id="GO:0004674">
    <property type="term" value="F:protein serine/threonine kinase activity"/>
    <property type="evidence" value="ECO:0007669"/>
    <property type="project" value="UniProtKB-KW"/>
</dbReference>
<feature type="signal peptide" evidence="15">
    <location>
        <begin position="1"/>
        <end position="34"/>
    </location>
</feature>
<evidence type="ECO:0000256" key="2">
    <source>
        <dbReference type="ARBA" id="ARBA00022475"/>
    </source>
</evidence>
<dbReference type="FunFam" id="3.30.200.20:FF:000195">
    <property type="entry name" value="G-type lectin S-receptor-like serine/threonine-protein kinase"/>
    <property type="match status" value="1"/>
</dbReference>
<dbReference type="CDD" id="cd14066">
    <property type="entry name" value="STKc_IRAK"/>
    <property type="match status" value="1"/>
</dbReference>
<feature type="chain" id="PRO_5035426588" description="Receptor-like serine/threonine-protein kinase" evidence="15">
    <location>
        <begin position="35"/>
        <end position="816"/>
    </location>
</feature>
<dbReference type="InterPro" id="IPR011009">
    <property type="entry name" value="Kinase-like_dom_sf"/>
</dbReference>
<organism evidence="19 20">
    <name type="scientific">Rhamnella rubrinervis</name>
    <dbReference type="NCBI Taxonomy" id="2594499"/>
    <lineage>
        <taxon>Eukaryota</taxon>
        <taxon>Viridiplantae</taxon>
        <taxon>Streptophyta</taxon>
        <taxon>Embryophyta</taxon>
        <taxon>Tracheophyta</taxon>
        <taxon>Spermatophyta</taxon>
        <taxon>Magnoliopsida</taxon>
        <taxon>eudicotyledons</taxon>
        <taxon>Gunneridae</taxon>
        <taxon>Pentapetalae</taxon>
        <taxon>rosids</taxon>
        <taxon>fabids</taxon>
        <taxon>Rosales</taxon>
        <taxon>Rhamnaceae</taxon>
        <taxon>rhamnoid group</taxon>
        <taxon>Rhamneae</taxon>
        <taxon>Rhamnella</taxon>
    </lineage>
</organism>
<evidence type="ECO:0000256" key="7">
    <source>
        <dbReference type="ARBA" id="ARBA00022777"/>
    </source>
</evidence>
<dbReference type="InterPro" id="IPR000719">
    <property type="entry name" value="Prot_kinase_dom"/>
</dbReference>
<dbReference type="GO" id="GO:0005886">
    <property type="term" value="C:plasma membrane"/>
    <property type="evidence" value="ECO:0007669"/>
    <property type="project" value="UniProtKB-SubCell"/>
</dbReference>
<dbReference type="PANTHER" id="PTHR27002:SF1055">
    <property type="entry name" value="RECEPTOR-LIKE SERINE_THREONINE-PROTEIN KINASE"/>
    <property type="match status" value="1"/>
</dbReference>
<evidence type="ECO:0000313" key="19">
    <source>
        <dbReference type="EMBL" id="KAF3453296.1"/>
    </source>
</evidence>
<evidence type="ECO:0000256" key="6">
    <source>
        <dbReference type="ARBA" id="ARBA00022741"/>
    </source>
</evidence>
<keyword evidence="8 13" id="KW-0067">ATP-binding</keyword>
<gene>
    <name evidence="19" type="ORF">FNV43_RR03736</name>
</gene>
<evidence type="ECO:0000256" key="14">
    <source>
        <dbReference type="PROSITE-ProRule" id="PRU10141"/>
    </source>
</evidence>
<dbReference type="InterPro" id="IPR024171">
    <property type="entry name" value="SRK-like_kinase"/>
</dbReference>
<dbReference type="InterPro" id="IPR008271">
    <property type="entry name" value="Ser/Thr_kinase_AS"/>
</dbReference>
<dbReference type="SMART" id="SM00473">
    <property type="entry name" value="PAN_AP"/>
    <property type="match status" value="1"/>
</dbReference>
<feature type="domain" description="Protein kinase" evidence="16">
    <location>
        <begin position="529"/>
        <end position="814"/>
    </location>
</feature>
<reference evidence="19" key="1">
    <citation type="submission" date="2020-03" db="EMBL/GenBank/DDBJ databases">
        <title>A high-quality chromosome-level genome assembly of a woody plant with both climbing and erect habits, Rhamnella rubrinervis.</title>
        <authorList>
            <person name="Lu Z."/>
            <person name="Yang Y."/>
            <person name="Zhu X."/>
            <person name="Sun Y."/>
        </authorList>
    </citation>
    <scope>NUCLEOTIDE SEQUENCE</scope>
    <source>
        <strain evidence="19">BYM</strain>
        <tissue evidence="19">Leaf</tissue>
    </source>
</reference>
<keyword evidence="7 13" id="KW-0418">Kinase</keyword>
<evidence type="ECO:0000256" key="5">
    <source>
        <dbReference type="ARBA" id="ARBA00022729"/>
    </source>
</evidence>
<accession>A0A8K0HIY4</accession>
<evidence type="ECO:0000313" key="20">
    <source>
        <dbReference type="Proteomes" id="UP000796880"/>
    </source>
</evidence>
<dbReference type="CDD" id="cd00028">
    <property type="entry name" value="B_lectin"/>
    <property type="match status" value="1"/>
</dbReference>
<protein>
    <recommendedName>
        <fullName evidence="13">Receptor-like serine/threonine-protein kinase</fullName>
        <ecNumber evidence="13">2.7.11.1</ecNumber>
    </recommendedName>
</protein>
<dbReference type="OrthoDB" id="4062651at2759"/>
<comment type="caution">
    <text evidence="19">The sequence shown here is derived from an EMBL/GenBank/DDBJ whole genome shotgun (WGS) entry which is preliminary data.</text>
</comment>
<dbReference type="PROSITE" id="PS00107">
    <property type="entry name" value="PROTEIN_KINASE_ATP"/>
    <property type="match status" value="1"/>
</dbReference>
<dbReference type="InterPro" id="IPR036426">
    <property type="entry name" value="Bulb-type_lectin_dom_sf"/>
</dbReference>
<evidence type="ECO:0000256" key="11">
    <source>
        <dbReference type="ARBA" id="ARBA00047899"/>
    </source>
</evidence>
<evidence type="ECO:0000259" key="18">
    <source>
        <dbReference type="PROSITE" id="PS50948"/>
    </source>
</evidence>
<dbReference type="PROSITE" id="PS50927">
    <property type="entry name" value="BULB_LECTIN"/>
    <property type="match status" value="1"/>
</dbReference>
<dbReference type="InterPro" id="IPR003609">
    <property type="entry name" value="Pan_app"/>
</dbReference>
<evidence type="ECO:0000256" key="10">
    <source>
        <dbReference type="ARBA" id="ARBA00023180"/>
    </source>
</evidence>
<dbReference type="SUPFAM" id="SSF51110">
    <property type="entry name" value="alpha-D-mannose-specific plant lectins"/>
    <property type="match status" value="1"/>
</dbReference>
<dbReference type="GO" id="GO:0005524">
    <property type="term" value="F:ATP binding"/>
    <property type="evidence" value="ECO:0007669"/>
    <property type="project" value="UniProtKB-UniRule"/>
</dbReference>
<evidence type="ECO:0000256" key="8">
    <source>
        <dbReference type="ARBA" id="ARBA00022840"/>
    </source>
</evidence>
<dbReference type="PIRSF" id="PIRSF000641">
    <property type="entry name" value="SRK"/>
    <property type="match status" value="1"/>
</dbReference>
<keyword evidence="2" id="KW-1003">Cell membrane</keyword>
<comment type="catalytic activity">
    <reaction evidence="11 13">
        <text>L-threonyl-[protein] + ATP = O-phospho-L-threonyl-[protein] + ADP + H(+)</text>
        <dbReference type="Rhea" id="RHEA:46608"/>
        <dbReference type="Rhea" id="RHEA-COMP:11060"/>
        <dbReference type="Rhea" id="RHEA-COMP:11605"/>
        <dbReference type="ChEBI" id="CHEBI:15378"/>
        <dbReference type="ChEBI" id="CHEBI:30013"/>
        <dbReference type="ChEBI" id="CHEBI:30616"/>
        <dbReference type="ChEBI" id="CHEBI:61977"/>
        <dbReference type="ChEBI" id="CHEBI:456216"/>
        <dbReference type="EC" id="2.7.11.1"/>
    </reaction>
</comment>
<dbReference type="InterPro" id="IPR017441">
    <property type="entry name" value="Protein_kinase_ATP_BS"/>
</dbReference>
<evidence type="ECO:0000256" key="12">
    <source>
        <dbReference type="ARBA" id="ARBA00048679"/>
    </source>
</evidence>
<evidence type="ECO:0000256" key="3">
    <source>
        <dbReference type="ARBA" id="ARBA00022527"/>
    </source>
</evidence>
<keyword evidence="2" id="KW-0472">Membrane</keyword>
<dbReference type="PROSITE" id="PS50948">
    <property type="entry name" value="PAN"/>
    <property type="match status" value="1"/>
</dbReference>
<dbReference type="SMART" id="SM00220">
    <property type="entry name" value="S_TKc"/>
    <property type="match status" value="1"/>
</dbReference>
<dbReference type="SMART" id="SM00108">
    <property type="entry name" value="B_lectin"/>
    <property type="match status" value="1"/>
</dbReference>
<comment type="catalytic activity">
    <reaction evidence="12 13">
        <text>L-seryl-[protein] + ATP = O-phospho-L-seryl-[protein] + ADP + H(+)</text>
        <dbReference type="Rhea" id="RHEA:17989"/>
        <dbReference type="Rhea" id="RHEA-COMP:9863"/>
        <dbReference type="Rhea" id="RHEA-COMP:11604"/>
        <dbReference type="ChEBI" id="CHEBI:15378"/>
        <dbReference type="ChEBI" id="CHEBI:29999"/>
        <dbReference type="ChEBI" id="CHEBI:30616"/>
        <dbReference type="ChEBI" id="CHEBI:83421"/>
        <dbReference type="ChEBI" id="CHEBI:456216"/>
        <dbReference type="EC" id="2.7.11.1"/>
    </reaction>
</comment>
<evidence type="ECO:0000259" key="17">
    <source>
        <dbReference type="PROSITE" id="PS50927"/>
    </source>
</evidence>
<dbReference type="EMBL" id="VOIH02000002">
    <property type="protein sequence ID" value="KAF3453296.1"/>
    <property type="molecule type" value="Genomic_DNA"/>
</dbReference>
<feature type="domain" description="Bulb-type lectin" evidence="17">
    <location>
        <begin position="53"/>
        <end position="174"/>
    </location>
</feature>
<name>A0A8K0HIY4_9ROSA</name>
<dbReference type="Gene3D" id="1.10.510.10">
    <property type="entry name" value="Transferase(Phosphotransferase) domain 1"/>
    <property type="match status" value="1"/>
</dbReference>
<evidence type="ECO:0000259" key="16">
    <source>
        <dbReference type="PROSITE" id="PS50011"/>
    </source>
</evidence>
<proteinExistence type="inferred from homology"/>